<dbReference type="SUPFAM" id="SSF50475">
    <property type="entry name" value="FMN-binding split barrel"/>
    <property type="match status" value="1"/>
</dbReference>
<accession>A0A558RCR3</accession>
<name>A0A558RCR3_9SPHN</name>
<organism evidence="3 4">
    <name type="scientific">Alterirhizorhabdus solaris</name>
    <dbReference type="NCBI Taxonomy" id="2529389"/>
    <lineage>
        <taxon>Bacteria</taxon>
        <taxon>Pseudomonadati</taxon>
        <taxon>Pseudomonadota</taxon>
        <taxon>Alphaproteobacteria</taxon>
        <taxon>Sphingomonadales</taxon>
        <taxon>Rhizorhabdaceae</taxon>
        <taxon>Alterirhizorhabdus</taxon>
    </lineage>
</organism>
<dbReference type="SMART" id="SM00903">
    <property type="entry name" value="Flavin_Reduct"/>
    <property type="match status" value="1"/>
</dbReference>
<dbReference type="GO" id="GO:0042602">
    <property type="term" value="F:riboflavin reductase (NADPH) activity"/>
    <property type="evidence" value="ECO:0007669"/>
    <property type="project" value="TreeGrafter"/>
</dbReference>
<keyword evidence="4" id="KW-1185">Reference proteome</keyword>
<dbReference type="EMBL" id="VNIM01000004">
    <property type="protein sequence ID" value="TVV77156.1"/>
    <property type="molecule type" value="Genomic_DNA"/>
</dbReference>
<gene>
    <name evidence="3" type="ORF">FOY91_02180</name>
</gene>
<proteinExistence type="predicted"/>
<dbReference type="RefSeq" id="WP_145147655.1">
    <property type="nucleotide sequence ID" value="NZ_VNIM01000004.1"/>
</dbReference>
<dbReference type="InterPro" id="IPR050268">
    <property type="entry name" value="NADH-dep_flavin_reductase"/>
</dbReference>
<evidence type="ECO:0000313" key="3">
    <source>
        <dbReference type="EMBL" id="TVV77156.1"/>
    </source>
</evidence>
<evidence type="ECO:0000256" key="1">
    <source>
        <dbReference type="ARBA" id="ARBA00023002"/>
    </source>
</evidence>
<dbReference type="Pfam" id="PF01613">
    <property type="entry name" value="Flavin_Reduct"/>
    <property type="match status" value="1"/>
</dbReference>
<dbReference type="Proteomes" id="UP000318681">
    <property type="component" value="Unassembled WGS sequence"/>
</dbReference>
<evidence type="ECO:0000313" key="4">
    <source>
        <dbReference type="Proteomes" id="UP000318681"/>
    </source>
</evidence>
<dbReference type="AlphaFoldDB" id="A0A558RCR3"/>
<dbReference type="GO" id="GO:0006208">
    <property type="term" value="P:pyrimidine nucleobase catabolic process"/>
    <property type="evidence" value="ECO:0007669"/>
    <property type="project" value="TreeGrafter"/>
</dbReference>
<dbReference type="GO" id="GO:0010181">
    <property type="term" value="F:FMN binding"/>
    <property type="evidence" value="ECO:0007669"/>
    <property type="project" value="InterPro"/>
</dbReference>
<keyword evidence="1" id="KW-0560">Oxidoreductase</keyword>
<evidence type="ECO:0000259" key="2">
    <source>
        <dbReference type="SMART" id="SM00903"/>
    </source>
</evidence>
<feature type="domain" description="Flavin reductase like" evidence="2">
    <location>
        <begin position="19"/>
        <end position="165"/>
    </location>
</feature>
<dbReference type="Gene3D" id="2.30.110.10">
    <property type="entry name" value="Electron Transport, Fmn-binding Protein, Chain A"/>
    <property type="match status" value="1"/>
</dbReference>
<dbReference type="InterPro" id="IPR012349">
    <property type="entry name" value="Split_barrel_FMN-bd"/>
</dbReference>
<dbReference type="InterPro" id="IPR002563">
    <property type="entry name" value="Flavin_Rdtase-like_dom"/>
</dbReference>
<sequence length="169" mass="17628">MTISEQTDAEVATALKAAMRRMPGAVALITTHDPVTGAPAGLAASAVIPVSMEPASMLVSVNRAASAHAAIERAGRYCINLLGIEHTALVGLFSNSALRTERFAGAEWQVRDGLPYLPQACAAIFCTVRETLVFGTHELFVGTVDAVHAGEGSDPLGWIEGGYARLGPL</sequence>
<protein>
    <submittedName>
        <fullName evidence="3">Flavin reductase family protein</fullName>
    </submittedName>
</protein>
<dbReference type="PANTHER" id="PTHR30466:SF1">
    <property type="entry name" value="FMN REDUCTASE (NADH) RUTF"/>
    <property type="match status" value="1"/>
</dbReference>
<reference evidence="3 4" key="1">
    <citation type="submission" date="2019-07" db="EMBL/GenBank/DDBJ databases">
        <title>Sphingomonas solaris sp. nov., isolated from a solar panel from Boston, Massachusetts.</title>
        <authorList>
            <person name="Tanner K."/>
            <person name="Pascual J."/>
            <person name="Mancuso C."/>
            <person name="Pereto J."/>
            <person name="Khalil A."/>
            <person name="Vilanova C."/>
        </authorList>
    </citation>
    <scope>NUCLEOTIDE SEQUENCE [LARGE SCALE GENOMIC DNA]</scope>
    <source>
        <strain evidence="3 4">R4DWN</strain>
    </source>
</reference>
<dbReference type="PANTHER" id="PTHR30466">
    <property type="entry name" value="FLAVIN REDUCTASE"/>
    <property type="match status" value="1"/>
</dbReference>
<dbReference type="OrthoDB" id="9789254at2"/>
<comment type="caution">
    <text evidence="3">The sequence shown here is derived from an EMBL/GenBank/DDBJ whole genome shotgun (WGS) entry which is preliminary data.</text>
</comment>